<evidence type="ECO:0000256" key="7">
    <source>
        <dbReference type="ARBA" id="ARBA00022801"/>
    </source>
</evidence>
<dbReference type="GO" id="GO:0071555">
    <property type="term" value="P:cell wall organization"/>
    <property type="evidence" value="ECO:0007669"/>
    <property type="project" value="UniProtKB-KW"/>
</dbReference>
<dbReference type="InterPro" id="IPR018392">
    <property type="entry name" value="LysM"/>
</dbReference>
<evidence type="ECO:0000259" key="11">
    <source>
        <dbReference type="PROSITE" id="PS51782"/>
    </source>
</evidence>
<comment type="subcellular location">
    <subcellularLocation>
        <location evidence="2">Periplasm</location>
    </subcellularLocation>
</comment>
<evidence type="ECO:0000256" key="3">
    <source>
        <dbReference type="ARBA" id="ARBA00010860"/>
    </source>
</evidence>
<dbReference type="Gene3D" id="3.40.630.40">
    <property type="entry name" value="Zn-dependent exopeptidases"/>
    <property type="match status" value="1"/>
</dbReference>
<gene>
    <name evidence="12" type="ORF">HELGO_WM33532</name>
</gene>
<dbReference type="InterPro" id="IPR021731">
    <property type="entry name" value="AMIN_dom"/>
</dbReference>
<proteinExistence type="inferred from homology"/>
<dbReference type="SMART" id="SM00257">
    <property type="entry name" value="LysM"/>
    <property type="match status" value="1"/>
</dbReference>
<name>A0A6S6SXK2_9GAMM</name>
<dbReference type="GO" id="GO:0030288">
    <property type="term" value="C:outer membrane-bounded periplasmic space"/>
    <property type="evidence" value="ECO:0007669"/>
    <property type="project" value="TreeGrafter"/>
</dbReference>
<dbReference type="CDD" id="cd00118">
    <property type="entry name" value="LysM"/>
    <property type="match status" value="1"/>
</dbReference>
<organism evidence="12">
    <name type="scientific">uncultured Thiotrichaceae bacterium</name>
    <dbReference type="NCBI Taxonomy" id="298394"/>
    <lineage>
        <taxon>Bacteria</taxon>
        <taxon>Pseudomonadati</taxon>
        <taxon>Pseudomonadota</taxon>
        <taxon>Gammaproteobacteria</taxon>
        <taxon>Thiotrichales</taxon>
        <taxon>Thiotrichaceae</taxon>
        <taxon>environmental samples</taxon>
    </lineage>
</organism>
<dbReference type="PANTHER" id="PTHR30404:SF0">
    <property type="entry name" value="N-ACETYLMURAMOYL-L-ALANINE AMIDASE AMIC"/>
    <property type="match status" value="1"/>
</dbReference>
<evidence type="ECO:0000256" key="4">
    <source>
        <dbReference type="ARBA" id="ARBA00011901"/>
    </source>
</evidence>
<dbReference type="EC" id="3.5.1.28" evidence="4"/>
<dbReference type="Pfam" id="PF01476">
    <property type="entry name" value="LysM"/>
    <property type="match status" value="1"/>
</dbReference>
<dbReference type="Gene3D" id="3.10.350.10">
    <property type="entry name" value="LysM domain"/>
    <property type="match status" value="1"/>
</dbReference>
<dbReference type="GO" id="GO:0008745">
    <property type="term" value="F:N-acetylmuramoyl-L-alanine amidase activity"/>
    <property type="evidence" value="ECO:0007669"/>
    <property type="project" value="UniProtKB-EC"/>
</dbReference>
<dbReference type="SUPFAM" id="SSF53187">
    <property type="entry name" value="Zn-dependent exopeptidases"/>
    <property type="match status" value="1"/>
</dbReference>
<feature type="region of interest" description="Disordered" evidence="10">
    <location>
        <begin position="141"/>
        <end position="173"/>
    </location>
</feature>
<evidence type="ECO:0000256" key="9">
    <source>
        <dbReference type="ARBA" id="ARBA00074581"/>
    </source>
</evidence>
<dbReference type="EMBL" id="CACVAT010000177">
    <property type="protein sequence ID" value="CAA6811821.1"/>
    <property type="molecule type" value="Genomic_DNA"/>
</dbReference>
<reference evidence="12" key="1">
    <citation type="submission" date="2020-01" db="EMBL/GenBank/DDBJ databases">
        <authorList>
            <person name="Meier V. D."/>
            <person name="Meier V D."/>
        </authorList>
    </citation>
    <scope>NUCLEOTIDE SEQUENCE</scope>
    <source>
        <strain evidence="12">HLG_WM_MAG_09</strain>
    </source>
</reference>
<feature type="domain" description="LysM" evidence="11">
    <location>
        <begin position="422"/>
        <end position="465"/>
    </location>
</feature>
<dbReference type="FunFam" id="3.40.630.40:FF:000001">
    <property type="entry name" value="N-acetylmuramoyl-L-alanine amidase"/>
    <property type="match status" value="1"/>
</dbReference>
<dbReference type="PANTHER" id="PTHR30404">
    <property type="entry name" value="N-ACETYLMURAMOYL-L-ALANINE AMIDASE"/>
    <property type="match status" value="1"/>
</dbReference>
<dbReference type="PROSITE" id="PS51782">
    <property type="entry name" value="LYSM"/>
    <property type="match status" value="1"/>
</dbReference>
<dbReference type="GO" id="GO:0009253">
    <property type="term" value="P:peptidoglycan catabolic process"/>
    <property type="evidence" value="ECO:0007669"/>
    <property type="project" value="InterPro"/>
</dbReference>
<comment type="catalytic activity">
    <reaction evidence="1">
        <text>Hydrolyzes the link between N-acetylmuramoyl residues and L-amino acid residues in certain cell-wall glycopeptides.</text>
        <dbReference type="EC" id="3.5.1.28"/>
    </reaction>
</comment>
<dbReference type="Gene3D" id="2.60.40.3500">
    <property type="match status" value="1"/>
</dbReference>
<comment type="similarity">
    <text evidence="3">Belongs to the N-acetylmuramoyl-L-alanine amidase 3 family.</text>
</comment>
<dbReference type="Pfam" id="PF01520">
    <property type="entry name" value="Amidase_3"/>
    <property type="match status" value="1"/>
</dbReference>
<evidence type="ECO:0000256" key="8">
    <source>
        <dbReference type="ARBA" id="ARBA00023316"/>
    </source>
</evidence>
<evidence type="ECO:0000256" key="2">
    <source>
        <dbReference type="ARBA" id="ARBA00004418"/>
    </source>
</evidence>
<evidence type="ECO:0000313" key="12">
    <source>
        <dbReference type="EMBL" id="CAA6811821.1"/>
    </source>
</evidence>
<dbReference type="InterPro" id="IPR036779">
    <property type="entry name" value="LysM_dom_sf"/>
</dbReference>
<dbReference type="InterPro" id="IPR050695">
    <property type="entry name" value="N-acetylmuramoyl_amidase_3"/>
</dbReference>
<keyword evidence="5" id="KW-0732">Signal</keyword>
<dbReference type="CDD" id="cd02696">
    <property type="entry name" value="MurNAc-LAA"/>
    <property type="match status" value="1"/>
</dbReference>
<dbReference type="InterPro" id="IPR006311">
    <property type="entry name" value="TAT_signal"/>
</dbReference>
<dbReference type="PROSITE" id="PS51318">
    <property type="entry name" value="TAT"/>
    <property type="match status" value="1"/>
</dbReference>
<dbReference type="AlphaFoldDB" id="A0A6S6SXK2"/>
<sequence length="467" mass="50741">MENTQLTRRNFLLKLGSTAGLISTPFASTSLFAATNSKLTGAKLSGSNGSINISFILNNAARYKIFTLKNPHRVVIDMQHTQMQGNLKQAIKKRPPLSGIRYAKHSNGKLRIVLDLTSAAKMSSNMKAQGNSQVLTVSLRTSAAAKPAKRQAPTQKKAPIPARSNKPAPSRQGNFVVVIDPGHGGHDPGAVGKRGTREKDVVLAVSRRLKARIDAAPGMRAILTRSNDKFVPLRTRIDIARNNNADLFISVHADANHSSRIKGSSVYILSEKGASSEAAKLLAKSENSAYEVKVGDVRLAGNNAKVASILLDLSQNETMDRSLELAKSTLSELSRVSNPLRRKVESAGFVVLKAPDIPSMLVETAFISNPQEEKRLRTANYQQKLADAMFRGVKKFQVAHAPETIRNNGRAGRVQRASSRNRNYIVRSGDSLSLIADRHGVSVSAIKSANRLRSNNIRIGQKLKIPT</sequence>
<evidence type="ECO:0000256" key="6">
    <source>
        <dbReference type="ARBA" id="ARBA00022764"/>
    </source>
</evidence>
<dbReference type="SMART" id="SM00646">
    <property type="entry name" value="Ami_3"/>
    <property type="match status" value="1"/>
</dbReference>
<evidence type="ECO:0000256" key="5">
    <source>
        <dbReference type="ARBA" id="ARBA00022729"/>
    </source>
</evidence>
<dbReference type="InterPro" id="IPR002508">
    <property type="entry name" value="MurNAc-LAA_cat"/>
</dbReference>
<keyword evidence="6" id="KW-0574">Periplasm</keyword>
<keyword evidence="8" id="KW-0961">Cell wall biogenesis/degradation</keyword>
<dbReference type="SUPFAM" id="SSF54106">
    <property type="entry name" value="LysM domain"/>
    <property type="match status" value="1"/>
</dbReference>
<evidence type="ECO:0000256" key="10">
    <source>
        <dbReference type="SAM" id="MobiDB-lite"/>
    </source>
</evidence>
<keyword evidence="7 12" id="KW-0378">Hydrolase</keyword>
<dbReference type="Pfam" id="PF11741">
    <property type="entry name" value="AMIN"/>
    <property type="match status" value="1"/>
</dbReference>
<evidence type="ECO:0000256" key="1">
    <source>
        <dbReference type="ARBA" id="ARBA00001561"/>
    </source>
</evidence>
<accession>A0A6S6SXK2</accession>
<protein>
    <recommendedName>
        <fullName evidence="9">N-acetylmuramoyl-L-alanine amidase AmiC</fullName>
        <ecNumber evidence="4">3.5.1.28</ecNumber>
    </recommendedName>
</protein>